<evidence type="ECO:0000259" key="1">
    <source>
        <dbReference type="Pfam" id="PF12705"/>
    </source>
</evidence>
<feature type="domain" description="PD-(D/E)XK endonuclease-like" evidence="1">
    <location>
        <begin position="770"/>
        <end position="1008"/>
    </location>
</feature>
<name>A0ABT7AHN3_9HYPH</name>
<evidence type="ECO:0000313" key="2">
    <source>
        <dbReference type="EMBL" id="MDJ1158901.1"/>
    </source>
</evidence>
<dbReference type="SUPFAM" id="SSF52540">
    <property type="entry name" value="P-loop containing nucleoside triphosphate hydrolases"/>
    <property type="match status" value="1"/>
</dbReference>
<keyword evidence="3" id="KW-1185">Reference proteome</keyword>
<dbReference type="InterPro" id="IPR014153">
    <property type="entry name" value="Ds_break_AddB"/>
</dbReference>
<dbReference type="Pfam" id="PF12705">
    <property type="entry name" value="PDDEXK_1"/>
    <property type="match status" value="1"/>
</dbReference>
<gene>
    <name evidence="2" type="primary">addB</name>
    <name evidence="2" type="ORF">QNA08_11710</name>
</gene>
<sequence length="1052" mass="112462">MTARPSEPRVFTIPPGVPFLATLADALLSGTLLSGFPDRDDPLALAAATIYLPTRRAARAFATHLAERFAPKSVLLPRIVPLGDLDEAELALAADLGSFPESFGTGLPPAIADGERRLVLTRLVLAWARAVDRALLRLGEHEPLLVPASPADAYALAGDLARLMDALATEGVPWDALATLVEERHSRYFAITLAFLKIAAEQWPAILAERGVSDPAARRNALVLAEAARLERERPRTPMIVAGSTGSVPSTARLIAAIARLPNGALVLPGLDRDLDATSWEAIGGDEREAAAPSHPQAALNRLLATLGLAREAVPSLGAPPAAACARSRFLSEALRPAATTQLWASPAHRPDAEAVRAALDGLAIVEAADEREEALAAALALREALEEPERTAALVTPDRTLAERVAAELARWGIAVEDSAGLPLGRSLPGRLARLVAEAASTDFAPGPLLALLAHPLATFGLPRAAAERAAAALEIGLLRGPAPPPGLAGLFAVLDERRTEAQERHAPRPLKRLGKADWEGVADLLKRIEAAFAGFDPGNHAEAAVDLVALVGRHAEVLRAVSGGAAEEAAPAAFAGEAGEALSALFDDIAAAHAAGITGRFADYPAFFAALMEGQVVRRAGPVHRRVKIWGLLEARLLETDRIVLGGLDETVWPPATRTDAFLNRPMRLALGLTQPERRIGQTAHDFVQALGVRDAVVTRAQKRDSAPTVPSRFLQRMRALAGEVAWGRALAAGERYRRLAAALERPRPVAALRRPAPKPPLDLVPRSLSVTEIETLIRDPYAIFAKHVLKLDPLDDLAVPPGAADRGSIIHDALGRFAMAHPGQLPADARERFLAIGEEAFRPLAPYPDVASLWWPRFLRFAEAFLAWERARRPQILRVHAECPGRISIPMPEGEPFVLRARADRIEERRDGGVTIVDFKTGQPPSAPQVVTGFSPQLTLEAAMLVRGGFPGIAAVPDVDLLYVRAGQPEIAPDRPVRDAGEAARPMRDVIEEHFTKLARLIARYAMGEQGFASRPFAEFARRFGPYDHLARIKEWSATGGTGDAGGEP</sequence>
<evidence type="ECO:0000313" key="3">
    <source>
        <dbReference type="Proteomes" id="UP001321492"/>
    </source>
</evidence>
<reference evidence="2 3" key="1">
    <citation type="submission" date="2023-05" db="EMBL/GenBank/DDBJ databases">
        <title>Chelatococcus sp. nov., a moderately thermophilic bacterium isolated from hot spring microbial mat.</title>
        <authorList>
            <person name="Hu C.-J."/>
            <person name="Li W.-J."/>
        </authorList>
    </citation>
    <scope>NUCLEOTIDE SEQUENCE [LARGE SCALE GENOMIC DNA]</scope>
    <source>
        <strain evidence="2 3">SYSU G07232</strain>
    </source>
</reference>
<accession>A0ABT7AHN3</accession>
<protein>
    <submittedName>
        <fullName evidence="2">Double-strand break repair protein AddB</fullName>
    </submittedName>
</protein>
<dbReference type="InterPro" id="IPR038726">
    <property type="entry name" value="PDDEXK_AddAB-type"/>
</dbReference>
<dbReference type="EMBL" id="JASJEV010000006">
    <property type="protein sequence ID" value="MDJ1158901.1"/>
    <property type="molecule type" value="Genomic_DNA"/>
</dbReference>
<dbReference type="Proteomes" id="UP001321492">
    <property type="component" value="Unassembled WGS sequence"/>
</dbReference>
<comment type="caution">
    <text evidence="2">The sequence shown here is derived from an EMBL/GenBank/DDBJ whole genome shotgun (WGS) entry which is preliminary data.</text>
</comment>
<dbReference type="InterPro" id="IPR027417">
    <property type="entry name" value="P-loop_NTPase"/>
</dbReference>
<proteinExistence type="predicted"/>
<dbReference type="RefSeq" id="WP_283740892.1">
    <property type="nucleotide sequence ID" value="NZ_JASJEV010000006.1"/>
</dbReference>
<organism evidence="2 3">
    <name type="scientific">Chelatococcus albus</name>
    <dbReference type="NCBI Taxonomy" id="3047466"/>
    <lineage>
        <taxon>Bacteria</taxon>
        <taxon>Pseudomonadati</taxon>
        <taxon>Pseudomonadota</taxon>
        <taxon>Alphaproteobacteria</taxon>
        <taxon>Hyphomicrobiales</taxon>
        <taxon>Chelatococcaceae</taxon>
        <taxon>Chelatococcus</taxon>
    </lineage>
</organism>
<dbReference type="NCBIfam" id="TIGR02786">
    <property type="entry name" value="addB_alphas"/>
    <property type="match status" value="1"/>
</dbReference>